<dbReference type="WBParaSite" id="TMUE_1000005938.1">
    <property type="protein sequence ID" value="TMUE_1000005938.1"/>
    <property type="gene ID" value="WBGene00288420"/>
</dbReference>
<protein>
    <submittedName>
        <fullName evidence="3">Uncharacterized protein</fullName>
    </submittedName>
</protein>
<sequence length="234" mass="25921">MLQLVAGRVAKWLRCRFDRRKRVTFGTEKEAIVQTFVYDQAVSCDKDEFYESDSSLVEPSLVRVTAVESKLPCTIAPPVAVRELESPPSSDHLGPSSFTPLYTSSPKKMIQENDNPFRPDGSLCHEVDPIVKKYATRPFPNSTGEELIPLSPKQHIDGGTGPDSPRKEDGTVTVLRSPPRGPADTNEVKLVLVNGEQVQTVEVQHKSLTPPKAGTLEMVHVEPRKKHCFCCSVQ</sequence>
<reference evidence="3" key="1">
    <citation type="submission" date="2019-12" db="UniProtKB">
        <authorList>
            <consortium name="WormBaseParasite"/>
        </authorList>
    </citation>
    <scope>IDENTIFICATION</scope>
</reference>
<keyword evidence="2" id="KW-1185">Reference proteome</keyword>
<feature type="region of interest" description="Disordered" evidence="1">
    <location>
        <begin position="84"/>
        <end position="104"/>
    </location>
</feature>
<dbReference type="AlphaFoldDB" id="A0A5S6QFF2"/>
<evidence type="ECO:0000313" key="3">
    <source>
        <dbReference type="WBParaSite" id="TMUE_1000005938.1"/>
    </source>
</evidence>
<feature type="region of interest" description="Disordered" evidence="1">
    <location>
        <begin position="138"/>
        <end position="185"/>
    </location>
</feature>
<evidence type="ECO:0000256" key="1">
    <source>
        <dbReference type="SAM" id="MobiDB-lite"/>
    </source>
</evidence>
<organism evidence="2 3">
    <name type="scientific">Trichuris muris</name>
    <name type="common">Mouse whipworm</name>
    <dbReference type="NCBI Taxonomy" id="70415"/>
    <lineage>
        <taxon>Eukaryota</taxon>
        <taxon>Metazoa</taxon>
        <taxon>Ecdysozoa</taxon>
        <taxon>Nematoda</taxon>
        <taxon>Enoplea</taxon>
        <taxon>Dorylaimia</taxon>
        <taxon>Trichinellida</taxon>
        <taxon>Trichuridae</taxon>
        <taxon>Trichuris</taxon>
    </lineage>
</organism>
<evidence type="ECO:0000313" key="2">
    <source>
        <dbReference type="Proteomes" id="UP000046395"/>
    </source>
</evidence>
<name>A0A5S6QFF2_TRIMR</name>
<dbReference type="Proteomes" id="UP000046395">
    <property type="component" value="Unassembled WGS sequence"/>
</dbReference>
<accession>A0A5S6QFF2</accession>
<proteinExistence type="predicted"/>